<reference evidence="5 6" key="1">
    <citation type="submission" date="2018-11" db="EMBL/GenBank/DDBJ databases">
        <title>Paraburkholderia sp. DHOA04, isolated from soil.</title>
        <authorList>
            <person name="Gao Z.-H."/>
            <person name="Qiu L.-H."/>
            <person name="Fu J.-C."/>
        </authorList>
    </citation>
    <scope>NUCLEOTIDE SEQUENCE [LARGE SCALE GENOMIC DNA]</scope>
    <source>
        <strain evidence="5 6">DHOA04</strain>
    </source>
</reference>
<dbReference type="GO" id="GO:0016757">
    <property type="term" value="F:glycosyltransferase activity"/>
    <property type="evidence" value="ECO:0007669"/>
    <property type="project" value="UniProtKB-KW"/>
</dbReference>
<dbReference type="Proteomes" id="UP000272778">
    <property type="component" value="Unassembled WGS sequence"/>
</dbReference>
<keyword evidence="4" id="KW-0472">Membrane</keyword>
<name>A0A3N6MLB6_9BURK</name>
<feature type="transmembrane region" description="Helical" evidence="4">
    <location>
        <begin position="355"/>
        <end position="378"/>
    </location>
</feature>
<dbReference type="PANTHER" id="PTHR43630:SF1">
    <property type="entry name" value="POLY-BETA-1,6-N-ACETYL-D-GLUCOSAMINE SYNTHASE"/>
    <property type="match status" value="1"/>
</dbReference>
<dbReference type="CDD" id="cd06423">
    <property type="entry name" value="CESA_like"/>
    <property type="match status" value="1"/>
</dbReference>
<gene>
    <name evidence="5" type="ORF">D1Y85_22010</name>
</gene>
<proteinExistence type="inferred from homology"/>
<keyword evidence="2" id="KW-0328">Glycosyltransferase</keyword>
<evidence type="ECO:0000256" key="3">
    <source>
        <dbReference type="ARBA" id="ARBA00022679"/>
    </source>
</evidence>
<sequence length="432" mass="49038">MYLPVKLKFTVAFVLAVAWSVLSFHLAQRWLADMTSEMGAVWAYLILFGIAILPGSMNAFLMTSLMLDRRPSFRQNMDVLPGISILVAAYNEEASIAQTIESIEKQAYSGPLQVIVINDGSSDGTAAELDRLNYPWLEVIHMPRNGGKARALNEGLKHVRHDITVTVDGDSYLYRNALRNLVSRYLSDPANTRAVAGAVLVRNSRKNLVTRIQEWDYFHGIAAVKRLQSLYQGTLVAQGAFSAYDTSVLRDVGGWPTAVGEDIVLTWAILRAGYRVGYAENACLFTNAPETWSQFIRQRQRWSRGLMEAFKAHWHLLFQARMITLFIWWNLLFPYMDLVYTLAFVPGLVLALFGIYWIAGPMTLLVLPMAILINGIMFRIQSRMFIEQGLRVRRNPFGFLFYSLFYGLVLQPACVVGYFQEFVTRGKRWGTK</sequence>
<dbReference type="EMBL" id="RQIS01000019">
    <property type="protein sequence ID" value="RQH02235.1"/>
    <property type="molecule type" value="Genomic_DNA"/>
</dbReference>
<dbReference type="Pfam" id="PF13641">
    <property type="entry name" value="Glyco_tranf_2_3"/>
    <property type="match status" value="1"/>
</dbReference>
<organism evidence="5 6">
    <name type="scientific">Paraburkholderia dinghuensis</name>
    <dbReference type="NCBI Taxonomy" id="2305225"/>
    <lineage>
        <taxon>Bacteria</taxon>
        <taxon>Pseudomonadati</taxon>
        <taxon>Pseudomonadota</taxon>
        <taxon>Betaproteobacteria</taxon>
        <taxon>Burkholderiales</taxon>
        <taxon>Burkholderiaceae</taxon>
        <taxon>Paraburkholderia</taxon>
    </lineage>
</organism>
<keyword evidence="4" id="KW-0812">Transmembrane</keyword>
<accession>A0A3N6MLB6</accession>
<evidence type="ECO:0000256" key="2">
    <source>
        <dbReference type="ARBA" id="ARBA00022676"/>
    </source>
</evidence>
<comment type="similarity">
    <text evidence="1">Belongs to the glycosyltransferase 2 family.</text>
</comment>
<protein>
    <submittedName>
        <fullName evidence="5">Glycosyltransferase family 2 protein</fullName>
    </submittedName>
</protein>
<evidence type="ECO:0000313" key="6">
    <source>
        <dbReference type="Proteomes" id="UP000272778"/>
    </source>
</evidence>
<evidence type="ECO:0000256" key="1">
    <source>
        <dbReference type="ARBA" id="ARBA00006739"/>
    </source>
</evidence>
<dbReference type="SUPFAM" id="SSF53448">
    <property type="entry name" value="Nucleotide-diphospho-sugar transferases"/>
    <property type="match status" value="1"/>
</dbReference>
<keyword evidence="4" id="KW-1133">Transmembrane helix</keyword>
<dbReference type="InterPro" id="IPR029044">
    <property type="entry name" value="Nucleotide-diphossugar_trans"/>
</dbReference>
<dbReference type="OrthoDB" id="9766299at2"/>
<feature type="transmembrane region" description="Helical" evidence="4">
    <location>
        <begin position="43"/>
        <end position="67"/>
    </location>
</feature>
<dbReference type="PANTHER" id="PTHR43630">
    <property type="entry name" value="POLY-BETA-1,6-N-ACETYL-D-GLUCOSAMINE SYNTHASE"/>
    <property type="match status" value="1"/>
</dbReference>
<dbReference type="AlphaFoldDB" id="A0A3N6MLB6"/>
<feature type="transmembrane region" description="Helical" evidence="4">
    <location>
        <begin position="399"/>
        <end position="419"/>
    </location>
</feature>
<keyword evidence="3 5" id="KW-0808">Transferase</keyword>
<evidence type="ECO:0000313" key="5">
    <source>
        <dbReference type="EMBL" id="RQH02235.1"/>
    </source>
</evidence>
<comment type="caution">
    <text evidence="5">The sequence shown here is derived from an EMBL/GenBank/DDBJ whole genome shotgun (WGS) entry which is preliminary data.</text>
</comment>
<evidence type="ECO:0000256" key="4">
    <source>
        <dbReference type="SAM" id="Phobius"/>
    </source>
</evidence>
<keyword evidence="6" id="KW-1185">Reference proteome</keyword>
<dbReference type="Gene3D" id="3.90.550.10">
    <property type="entry name" value="Spore Coat Polysaccharide Biosynthesis Protein SpsA, Chain A"/>
    <property type="match status" value="1"/>
</dbReference>